<reference evidence="1 2" key="1">
    <citation type="submission" date="2016-10" db="EMBL/GenBank/DDBJ databases">
        <authorList>
            <person name="Varghese N."/>
            <person name="Submissions S."/>
        </authorList>
    </citation>
    <scope>NUCLEOTIDE SEQUENCE [LARGE SCALE GENOMIC DNA]</scope>
    <source>
        <strain evidence="1 2">Mar_2010_102</strain>
    </source>
</reference>
<keyword evidence="2" id="KW-1185">Reference proteome</keyword>
<gene>
    <name evidence="1" type="ORF">SAMN04488552_1633</name>
</gene>
<dbReference type="STRING" id="1250231.SAMN04488552_1633"/>
<evidence type="ECO:0008006" key="3">
    <source>
        <dbReference type="Google" id="ProtNLM"/>
    </source>
</evidence>
<dbReference type="EMBL" id="LT629745">
    <property type="protein sequence ID" value="SDR95531.1"/>
    <property type="molecule type" value="Genomic_DNA"/>
</dbReference>
<dbReference type="Proteomes" id="UP000198858">
    <property type="component" value="Chromosome I"/>
</dbReference>
<dbReference type="AlphaFoldDB" id="A0A1H1N8X4"/>
<protein>
    <recommendedName>
        <fullName evidence="3">Adhesin domain-containing protein</fullName>
    </recommendedName>
</protein>
<organism evidence="1 2">
    <name type="scientific">Christiangramia echinicola</name>
    <dbReference type="NCBI Taxonomy" id="279359"/>
    <lineage>
        <taxon>Bacteria</taxon>
        <taxon>Pseudomonadati</taxon>
        <taxon>Bacteroidota</taxon>
        <taxon>Flavobacteriia</taxon>
        <taxon>Flavobacteriales</taxon>
        <taxon>Flavobacteriaceae</taxon>
        <taxon>Christiangramia</taxon>
    </lineage>
</organism>
<evidence type="ECO:0000313" key="1">
    <source>
        <dbReference type="EMBL" id="SDR95531.1"/>
    </source>
</evidence>
<accession>A0A1H1N8X4</accession>
<dbReference type="RefSeq" id="WP_089661986.1">
    <property type="nucleotide sequence ID" value="NZ_LT629745.1"/>
</dbReference>
<proteinExistence type="predicted"/>
<sequence>MLKKLFLVIGVLISASSFSQKDTREIIEANNIEIINIQTDEVYLISIISTKTSEIKINTHSEGEYFNDILLRSSIIGDELKITTNYPQKLAGGYDKLSAHKVFSLEIELEVPYGMRVNVSSNIASLKTKGPFTSIFAELKGGYCQLMDFSGDDVINTYSGNIMVETSAGLIEANSRNGKVDIPEFLPGRNPLRLTSIDGNIKVLKN</sequence>
<name>A0A1H1N8X4_9FLAO</name>
<evidence type="ECO:0000313" key="2">
    <source>
        <dbReference type="Proteomes" id="UP000198858"/>
    </source>
</evidence>